<protein>
    <submittedName>
        <fullName evidence="2">Uncharacterized protein</fullName>
    </submittedName>
</protein>
<keyword evidence="2" id="KW-0496">Mitochondrion</keyword>
<dbReference type="EMBL" id="LKAM01000009">
    <property type="protein sequence ID" value="KUM46881.1"/>
    <property type="molecule type" value="Genomic_DNA"/>
</dbReference>
<evidence type="ECO:0000313" key="2">
    <source>
        <dbReference type="EMBL" id="KUM46881.1"/>
    </source>
</evidence>
<dbReference type="AlphaFoldDB" id="A0A117NGJ0"/>
<reference evidence="2" key="1">
    <citation type="journal article" date="2015" name="Genome Biol. Evol.">
        <title>Organellar Genomes of White Spruce (Picea glauca): Assembly and Annotation.</title>
        <authorList>
            <person name="Jackman S.D."/>
            <person name="Warren R.L."/>
            <person name="Gibb E.A."/>
            <person name="Vandervalk B.P."/>
            <person name="Mohamadi H."/>
            <person name="Chu J."/>
            <person name="Raymond A."/>
            <person name="Pleasance S."/>
            <person name="Coope R."/>
            <person name="Wildung M.R."/>
            <person name="Ritland C.E."/>
            <person name="Bousquet J."/>
            <person name="Jones S.J."/>
            <person name="Bohlmann J."/>
            <person name="Birol I."/>
        </authorList>
    </citation>
    <scope>NUCLEOTIDE SEQUENCE [LARGE SCALE GENOMIC DNA]</scope>
    <source>
        <tissue evidence="2">Flushing bud</tissue>
    </source>
</reference>
<proteinExistence type="predicted"/>
<feature type="compositionally biased region" description="Polar residues" evidence="1">
    <location>
        <begin position="38"/>
        <end position="50"/>
    </location>
</feature>
<evidence type="ECO:0000256" key="1">
    <source>
        <dbReference type="SAM" id="MobiDB-lite"/>
    </source>
</evidence>
<feature type="region of interest" description="Disordered" evidence="1">
    <location>
        <begin position="30"/>
        <end position="57"/>
    </location>
</feature>
<gene>
    <name evidence="2" type="ORF">ABT39_MTgene6336</name>
</gene>
<comment type="caution">
    <text evidence="2">The sequence shown here is derived from an EMBL/GenBank/DDBJ whole genome shotgun (WGS) entry which is preliminary data.</text>
</comment>
<sequence length="85" mass="9378">MLYELSQSIIAAPSFEVSLTQLSEAETALHETKVAPRGTQTSGLNISSPTDMGEQRVVHSPRGVLAWRDKVWDVDTKHPPSLTLY</sequence>
<geneLocation type="mitochondrion" evidence="2"/>
<name>A0A117NGJ0_PICGL</name>
<organism evidence="2">
    <name type="scientific">Picea glauca</name>
    <name type="common">White spruce</name>
    <name type="synonym">Pinus glauca</name>
    <dbReference type="NCBI Taxonomy" id="3330"/>
    <lineage>
        <taxon>Eukaryota</taxon>
        <taxon>Viridiplantae</taxon>
        <taxon>Streptophyta</taxon>
        <taxon>Embryophyta</taxon>
        <taxon>Tracheophyta</taxon>
        <taxon>Spermatophyta</taxon>
        <taxon>Pinopsida</taxon>
        <taxon>Pinidae</taxon>
        <taxon>Conifers I</taxon>
        <taxon>Pinales</taxon>
        <taxon>Pinaceae</taxon>
        <taxon>Picea</taxon>
    </lineage>
</organism>
<accession>A0A117NGJ0</accession>